<dbReference type="Proteomes" id="UP000193077">
    <property type="component" value="Unassembled WGS sequence"/>
</dbReference>
<gene>
    <name evidence="1" type="ORF">TRL7639_01877</name>
</gene>
<evidence type="ECO:0000313" key="2">
    <source>
        <dbReference type="Proteomes" id="UP000193077"/>
    </source>
</evidence>
<dbReference type="OrthoDB" id="32553at2"/>
<organism evidence="1 2">
    <name type="scientific">Falsiruegeria litorea R37</name>
    <dbReference type="NCBI Taxonomy" id="1200284"/>
    <lineage>
        <taxon>Bacteria</taxon>
        <taxon>Pseudomonadati</taxon>
        <taxon>Pseudomonadota</taxon>
        <taxon>Alphaproteobacteria</taxon>
        <taxon>Rhodobacterales</taxon>
        <taxon>Roseobacteraceae</taxon>
        <taxon>Falsiruegeria</taxon>
    </lineage>
</organism>
<dbReference type="AlphaFoldDB" id="A0A1Y5SDG6"/>
<sequence>MSDLHWLTDGQMIKLGPCFPKSHGQPRVDANRVLSGNAFINRNGLRWRDAAKGYGSHKAHCSRWTTRG</sequence>
<dbReference type="EMBL" id="FWFO01000001">
    <property type="protein sequence ID" value="SLN37873.1"/>
    <property type="molecule type" value="Genomic_DNA"/>
</dbReference>
<evidence type="ECO:0008006" key="3">
    <source>
        <dbReference type="Google" id="ProtNLM"/>
    </source>
</evidence>
<protein>
    <recommendedName>
        <fullName evidence="3">Transposase</fullName>
    </recommendedName>
</protein>
<proteinExistence type="predicted"/>
<accession>A0A1Y5SDG6</accession>
<name>A0A1Y5SDG6_9RHOB</name>
<evidence type="ECO:0000313" key="1">
    <source>
        <dbReference type="EMBL" id="SLN37873.1"/>
    </source>
</evidence>
<reference evidence="1 2" key="1">
    <citation type="submission" date="2017-03" db="EMBL/GenBank/DDBJ databases">
        <authorList>
            <person name="Afonso C.L."/>
            <person name="Miller P.J."/>
            <person name="Scott M.A."/>
            <person name="Spackman E."/>
            <person name="Goraichik I."/>
            <person name="Dimitrov K.M."/>
            <person name="Suarez D.L."/>
            <person name="Swayne D.E."/>
        </authorList>
    </citation>
    <scope>NUCLEOTIDE SEQUENCE [LARGE SCALE GENOMIC DNA]</scope>
    <source>
        <strain evidence="1 2">CECT 7639</strain>
    </source>
</reference>
<keyword evidence="2" id="KW-1185">Reference proteome</keyword>